<dbReference type="PROSITE" id="PS50887">
    <property type="entry name" value="GGDEF"/>
    <property type="match status" value="1"/>
</dbReference>
<dbReference type="InterPro" id="IPR043128">
    <property type="entry name" value="Rev_trsase/Diguanyl_cyclase"/>
</dbReference>
<evidence type="ECO:0000259" key="3">
    <source>
        <dbReference type="PROSITE" id="PS50887"/>
    </source>
</evidence>
<dbReference type="InterPro" id="IPR029787">
    <property type="entry name" value="Nucleotide_cyclase"/>
</dbReference>
<dbReference type="GO" id="GO:1902201">
    <property type="term" value="P:negative regulation of bacterial-type flagellum-dependent cell motility"/>
    <property type="evidence" value="ECO:0007669"/>
    <property type="project" value="TreeGrafter"/>
</dbReference>
<dbReference type="GO" id="GO:0052621">
    <property type="term" value="F:diguanylate cyclase activity"/>
    <property type="evidence" value="ECO:0007669"/>
    <property type="project" value="UniProtKB-EC"/>
</dbReference>
<dbReference type="KEGG" id="pbap:Pla133_20680"/>
<sequence length="301" mass="32044">MWVITEDDSLFDECARAASSMDGWAASGPHRLEEVLEVPAGAGLAIVDGKLGGSGPFVAARLLSLAGAPRTVLVLPDSDDLVEPIARFCGAAGVLARGFDPTELADIAAAVERFSGQGSHPEEQADPVLPMALLEELSGQASRGAQLIEALADPETSLFNYEFLTYKLDEEFKRARRFGQPLSCVMLGFDGEADSGVLGSLASIFLQAARDTDILGRFDISSFLFLLPNTPARGAEVMAKRIRESAERLGLADVIGDRLELSVGIATFPHAKIGRADDLFRLSREAFQRAQADGSGVLHSI</sequence>
<dbReference type="SUPFAM" id="SSF55073">
    <property type="entry name" value="Nucleotide cyclase"/>
    <property type="match status" value="1"/>
</dbReference>
<protein>
    <recommendedName>
        <fullName evidence="1">diguanylate cyclase</fullName>
        <ecNumber evidence="1">2.7.7.65</ecNumber>
    </recommendedName>
</protein>
<dbReference type="AlphaFoldDB" id="A0A518BJ31"/>
<accession>A0A518BJ31</accession>
<dbReference type="Pfam" id="PF00990">
    <property type="entry name" value="GGDEF"/>
    <property type="match status" value="1"/>
</dbReference>
<dbReference type="PANTHER" id="PTHR45138">
    <property type="entry name" value="REGULATORY COMPONENTS OF SENSORY TRANSDUCTION SYSTEM"/>
    <property type="match status" value="1"/>
</dbReference>
<evidence type="ECO:0000313" key="4">
    <source>
        <dbReference type="EMBL" id="QDU66991.1"/>
    </source>
</evidence>
<comment type="catalytic activity">
    <reaction evidence="2">
        <text>2 GTP = 3',3'-c-di-GMP + 2 diphosphate</text>
        <dbReference type="Rhea" id="RHEA:24898"/>
        <dbReference type="ChEBI" id="CHEBI:33019"/>
        <dbReference type="ChEBI" id="CHEBI:37565"/>
        <dbReference type="ChEBI" id="CHEBI:58805"/>
        <dbReference type="EC" id="2.7.7.65"/>
    </reaction>
</comment>
<name>A0A518BJ31_9BACT</name>
<dbReference type="GO" id="GO:0005886">
    <property type="term" value="C:plasma membrane"/>
    <property type="evidence" value="ECO:0007669"/>
    <property type="project" value="TreeGrafter"/>
</dbReference>
<dbReference type="GO" id="GO:0043709">
    <property type="term" value="P:cell adhesion involved in single-species biofilm formation"/>
    <property type="evidence" value="ECO:0007669"/>
    <property type="project" value="TreeGrafter"/>
</dbReference>
<dbReference type="EMBL" id="CP036287">
    <property type="protein sequence ID" value="QDU66991.1"/>
    <property type="molecule type" value="Genomic_DNA"/>
</dbReference>
<dbReference type="PANTHER" id="PTHR45138:SF9">
    <property type="entry name" value="DIGUANYLATE CYCLASE DGCM-RELATED"/>
    <property type="match status" value="1"/>
</dbReference>
<dbReference type="NCBIfam" id="TIGR00254">
    <property type="entry name" value="GGDEF"/>
    <property type="match status" value="1"/>
</dbReference>
<dbReference type="InterPro" id="IPR050469">
    <property type="entry name" value="Diguanylate_Cyclase"/>
</dbReference>
<keyword evidence="5" id="KW-1185">Reference proteome</keyword>
<dbReference type="SMART" id="SM00267">
    <property type="entry name" value="GGDEF"/>
    <property type="match status" value="1"/>
</dbReference>
<dbReference type="Proteomes" id="UP000316921">
    <property type="component" value="Chromosome"/>
</dbReference>
<dbReference type="EC" id="2.7.7.65" evidence="1"/>
<proteinExistence type="predicted"/>
<feature type="domain" description="GGDEF" evidence="3">
    <location>
        <begin position="180"/>
        <end position="301"/>
    </location>
</feature>
<reference evidence="4 5" key="1">
    <citation type="submission" date="2019-02" db="EMBL/GenBank/DDBJ databases">
        <title>Deep-cultivation of Planctomycetes and their phenomic and genomic characterization uncovers novel biology.</title>
        <authorList>
            <person name="Wiegand S."/>
            <person name="Jogler M."/>
            <person name="Boedeker C."/>
            <person name="Pinto D."/>
            <person name="Vollmers J."/>
            <person name="Rivas-Marin E."/>
            <person name="Kohn T."/>
            <person name="Peeters S.H."/>
            <person name="Heuer A."/>
            <person name="Rast P."/>
            <person name="Oberbeckmann S."/>
            <person name="Bunk B."/>
            <person name="Jeske O."/>
            <person name="Meyerdierks A."/>
            <person name="Storesund J.E."/>
            <person name="Kallscheuer N."/>
            <person name="Luecker S."/>
            <person name="Lage O.M."/>
            <person name="Pohl T."/>
            <person name="Merkel B.J."/>
            <person name="Hornburger P."/>
            <person name="Mueller R.-W."/>
            <person name="Bruemmer F."/>
            <person name="Labrenz M."/>
            <person name="Spormann A.M."/>
            <person name="Op den Camp H."/>
            <person name="Overmann J."/>
            <person name="Amann R."/>
            <person name="Jetten M.S.M."/>
            <person name="Mascher T."/>
            <person name="Medema M.H."/>
            <person name="Devos D.P."/>
            <person name="Kaster A.-K."/>
            <person name="Ovreas L."/>
            <person name="Rohde M."/>
            <person name="Galperin M.Y."/>
            <person name="Jogler C."/>
        </authorList>
    </citation>
    <scope>NUCLEOTIDE SEQUENCE [LARGE SCALE GENOMIC DNA]</scope>
    <source>
        <strain evidence="4 5">Pla133</strain>
    </source>
</reference>
<evidence type="ECO:0000256" key="2">
    <source>
        <dbReference type="ARBA" id="ARBA00034247"/>
    </source>
</evidence>
<evidence type="ECO:0000313" key="5">
    <source>
        <dbReference type="Proteomes" id="UP000316921"/>
    </source>
</evidence>
<evidence type="ECO:0000256" key="1">
    <source>
        <dbReference type="ARBA" id="ARBA00012528"/>
    </source>
</evidence>
<organism evidence="4 5">
    <name type="scientific">Engelhardtia mirabilis</name>
    <dbReference type="NCBI Taxonomy" id="2528011"/>
    <lineage>
        <taxon>Bacteria</taxon>
        <taxon>Pseudomonadati</taxon>
        <taxon>Planctomycetota</taxon>
        <taxon>Planctomycetia</taxon>
        <taxon>Planctomycetia incertae sedis</taxon>
        <taxon>Engelhardtia</taxon>
    </lineage>
</organism>
<gene>
    <name evidence="4" type="ORF">Pla133_20680</name>
</gene>
<dbReference type="Gene3D" id="3.30.70.270">
    <property type="match status" value="1"/>
</dbReference>
<dbReference type="InterPro" id="IPR000160">
    <property type="entry name" value="GGDEF_dom"/>
</dbReference>